<dbReference type="SUPFAM" id="SSF101756">
    <property type="entry name" value="Hypothetical protein YgiW"/>
    <property type="match status" value="1"/>
</dbReference>
<dbReference type="NCBIfam" id="NF033674">
    <property type="entry name" value="stress_OB_fold"/>
    <property type="match status" value="1"/>
</dbReference>
<dbReference type="Proteomes" id="UP000245974">
    <property type="component" value="Unassembled WGS sequence"/>
</dbReference>
<dbReference type="InParanoid" id="A0A2U3N2C9"/>
<evidence type="ECO:0000313" key="3">
    <source>
        <dbReference type="EMBL" id="SPL71847.1"/>
    </source>
</evidence>
<sequence length="120" mass="13453">MKIRSILFAVGICSVFSMSTWAKEDHQIIAEAENNHITIAEAKKTVDETAVTLTGDIVRQTKKEHYELKDTTGSIIVEIDDDLATPAQLKPGTQIRVIGEVDSHRHRPTDIDVVKLEFIR</sequence>
<feature type="signal peptide" evidence="2">
    <location>
        <begin position="1"/>
        <end position="22"/>
    </location>
</feature>
<evidence type="ECO:0000256" key="2">
    <source>
        <dbReference type="SAM" id="SignalP"/>
    </source>
</evidence>
<dbReference type="Pfam" id="PF04076">
    <property type="entry name" value="BOF"/>
    <property type="match status" value="1"/>
</dbReference>
<accession>A0A2U3N2C9</accession>
<name>A0A2U3N2C9_9GAMM</name>
<gene>
    <name evidence="3" type="ORF">KPC_3025</name>
</gene>
<dbReference type="AlphaFoldDB" id="A0A2U3N2C9"/>
<dbReference type="OrthoDB" id="598245at2"/>
<protein>
    <submittedName>
        <fullName evidence="3">Uncharacterized protein</fullName>
    </submittedName>
</protein>
<feature type="chain" id="PRO_5015732127" evidence="2">
    <location>
        <begin position="23"/>
        <end position="120"/>
    </location>
</feature>
<keyword evidence="1 2" id="KW-0732">Signal</keyword>
<dbReference type="PANTHER" id="PTHR36571">
    <property type="entry name" value="PROTEIN YGIW"/>
    <property type="match status" value="1"/>
</dbReference>
<dbReference type="InterPro" id="IPR036700">
    <property type="entry name" value="BOBF_sf"/>
</dbReference>
<reference evidence="4" key="1">
    <citation type="submission" date="2018-03" db="EMBL/GenBank/DDBJ databases">
        <authorList>
            <person name="Blom J."/>
        </authorList>
    </citation>
    <scope>NUCLEOTIDE SEQUENCE [LARGE SCALE GENOMIC DNA]</scope>
    <source>
        <strain evidence="4">KPC-SM-21</strain>
    </source>
</reference>
<keyword evidence="4" id="KW-1185">Reference proteome</keyword>
<organism evidence="3 4">
    <name type="scientific">Acinetobacter stercoris</name>
    <dbReference type="NCBI Taxonomy" id="2126983"/>
    <lineage>
        <taxon>Bacteria</taxon>
        <taxon>Pseudomonadati</taxon>
        <taxon>Pseudomonadota</taxon>
        <taxon>Gammaproteobacteria</taxon>
        <taxon>Moraxellales</taxon>
        <taxon>Moraxellaceae</taxon>
        <taxon>Acinetobacter</taxon>
    </lineage>
</organism>
<proteinExistence type="predicted"/>
<dbReference type="Gene3D" id="2.40.50.200">
    <property type="entry name" value="Bacterial OB-fold"/>
    <property type="match status" value="1"/>
</dbReference>
<dbReference type="PANTHER" id="PTHR36571:SF1">
    <property type="entry name" value="PROTEIN YGIW"/>
    <property type="match status" value="1"/>
</dbReference>
<evidence type="ECO:0000313" key="4">
    <source>
        <dbReference type="Proteomes" id="UP000245974"/>
    </source>
</evidence>
<evidence type="ECO:0000256" key="1">
    <source>
        <dbReference type="ARBA" id="ARBA00022729"/>
    </source>
</evidence>
<dbReference type="EMBL" id="OOGT01000181">
    <property type="protein sequence ID" value="SPL71847.1"/>
    <property type="molecule type" value="Genomic_DNA"/>
</dbReference>
<dbReference type="RefSeq" id="WP_121975262.1">
    <property type="nucleotide sequence ID" value="NZ_OOGT01000181.1"/>
</dbReference>
<dbReference type="InterPro" id="IPR005220">
    <property type="entry name" value="CarO-like"/>
</dbReference>